<evidence type="ECO:0000313" key="1">
    <source>
        <dbReference type="EMBL" id="TFK68596.1"/>
    </source>
</evidence>
<sequence>MEHIPKARMLGASTSALRVIRDTTNRRLLYTLMKYLGLECVRSVGLDSMVGDDIEGFRTSIRAPFTHSDSIWKLNCEGDNEYQIRICIADTRDGEDILWLGVAFGAGVFLQQCKGRLTLFCGGTSTAIWSEISKETDEDGEMPASPRSRSTEEAVRVVSKHSPMLWWRNIVRRKMEIVWDCVRVTAGVSHELHVGIPNIRK</sequence>
<organism evidence="1 2">
    <name type="scientific">Pluteus cervinus</name>
    <dbReference type="NCBI Taxonomy" id="181527"/>
    <lineage>
        <taxon>Eukaryota</taxon>
        <taxon>Fungi</taxon>
        <taxon>Dikarya</taxon>
        <taxon>Basidiomycota</taxon>
        <taxon>Agaricomycotina</taxon>
        <taxon>Agaricomycetes</taxon>
        <taxon>Agaricomycetidae</taxon>
        <taxon>Agaricales</taxon>
        <taxon>Pluteineae</taxon>
        <taxon>Pluteaceae</taxon>
        <taxon>Pluteus</taxon>
    </lineage>
</organism>
<gene>
    <name evidence="1" type="ORF">BDN72DRAFT_858305</name>
</gene>
<proteinExistence type="predicted"/>
<keyword evidence="2" id="KW-1185">Reference proteome</keyword>
<reference evidence="1 2" key="1">
    <citation type="journal article" date="2019" name="Nat. Ecol. Evol.">
        <title>Megaphylogeny resolves global patterns of mushroom evolution.</title>
        <authorList>
            <person name="Varga T."/>
            <person name="Krizsan K."/>
            <person name="Foldi C."/>
            <person name="Dima B."/>
            <person name="Sanchez-Garcia M."/>
            <person name="Sanchez-Ramirez S."/>
            <person name="Szollosi G.J."/>
            <person name="Szarkandi J.G."/>
            <person name="Papp V."/>
            <person name="Albert L."/>
            <person name="Andreopoulos W."/>
            <person name="Angelini C."/>
            <person name="Antonin V."/>
            <person name="Barry K.W."/>
            <person name="Bougher N.L."/>
            <person name="Buchanan P."/>
            <person name="Buyck B."/>
            <person name="Bense V."/>
            <person name="Catcheside P."/>
            <person name="Chovatia M."/>
            <person name="Cooper J."/>
            <person name="Damon W."/>
            <person name="Desjardin D."/>
            <person name="Finy P."/>
            <person name="Geml J."/>
            <person name="Haridas S."/>
            <person name="Hughes K."/>
            <person name="Justo A."/>
            <person name="Karasinski D."/>
            <person name="Kautmanova I."/>
            <person name="Kiss B."/>
            <person name="Kocsube S."/>
            <person name="Kotiranta H."/>
            <person name="LaButti K.M."/>
            <person name="Lechner B.E."/>
            <person name="Liimatainen K."/>
            <person name="Lipzen A."/>
            <person name="Lukacs Z."/>
            <person name="Mihaltcheva S."/>
            <person name="Morgado L.N."/>
            <person name="Niskanen T."/>
            <person name="Noordeloos M.E."/>
            <person name="Ohm R.A."/>
            <person name="Ortiz-Santana B."/>
            <person name="Ovrebo C."/>
            <person name="Racz N."/>
            <person name="Riley R."/>
            <person name="Savchenko A."/>
            <person name="Shiryaev A."/>
            <person name="Soop K."/>
            <person name="Spirin V."/>
            <person name="Szebenyi C."/>
            <person name="Tomsovsky M."/>
            <person name="Tulloss R.E."/>
            <person name="Uehling J."/>
            <person name="Grigoriev I.V."/>
            <person name="Vagvolgyi C."/>
            <person name="Papp T."/>
            <person name="Martin F.M."/>
            <person name="Miettinen O."/>
            <person name="Hibbett D.S."/>
            <person name="Nagy L.G."/>
        </authorList>
    </citation>
    <scope>NUCLEOTIDE SEQUENCE [LARGE SCALE GENOMIC DNA]</scope>
    <source>
        <strain evidence="1 2">NL-1719</strain>
    </source>
</reference>
<dbReference type="EMBL" id="ML208348">
    <property type="protein sequence ID" value="TFK68596.1"/>
    <property type="molecule type" value="Genomic_DNA"/>
</dbReference>
<evidence type="ECO:0000313" key="2">
    <source>
        <dbReference type="Proteomes" id="UP000308600"/>
    </source>
</evidence>
<accession>A0ACD3ATF4</accession>
<protein>
    <submittedName>
        <fullName evidence="1">Uncharacterized protein</fullName>
    </submittedName>
</protein>
<dbReference type="Proteomes" id="UP000308600">
    <property type="component" value="Unassembled WGS sequence"/>
</dbReference>
<name>A0ACD3ATF4_9AGAR</name>